<dbReference type="Pfam" id="PF00011">
    <property type="entry name" value="HSP20"/>
    <property type="match status" value="1"/>
</dbReference>
<dbReference type="GO" id="GO:0051082">
    <property type="term" value="F:unfolded protein binding"/>
    <property type="evidence" value="ECO:0007669"/>
    <property type="project" value="TreeGrafter"/>
</dbReference>
<dbReference type="PANTHER" id="PTHR45640">
    <property type="entry name" value="HEAT SHOCK PROTEIN HSP-12.2-RELATED"/>
    <property type="match status" value="1"/>
</dbReference>
<feature type="binding site" evidence="3">
    <location>
        <position position="110"/>
    </location>
    <ligand>
        <name>Zn(2+)</name>
        <dbReference type="ChEBI" id="CHEBI:29105"/>
        <label>1</label>
    </ligand>
</feature>
<dbReference type="AlphaFoldDB" id="A0A023EJ70"/>
<dbReference type="VEuPathDB" id="VectorBase:AALC636_031177"/>
<reference evidence="8" key="1">
    <citation type="journal article" date="2014" name="PLoS Negl. Trop. Dis.">
        <title>Identification and characterization of seminal fluid proteins in the Asian tiger mosquito, Aedes albopictus.</title>
        <authorList>
            <person name="Boes K.E."/>
            <person name="Ribeiro J.M."/>
            <person name="Wong A."/>
            <person name="Harrington L.C."/>
            <person name="Wolfner M.F."/>
            <person name="Sirot L.K."/>
        </authorList>
    </citation>
    <scope>NUCLEOTIDE SEQUENCE</scope>
    <source>
        <tissue evidence="8">Reproductive organs</tissue>
    </source>
</reference>
<dbReference type="GO" id="GO:0005737">
    <property type="term" value="C:cytoplasm"/>
    <property type="evidence" value="ECO:0007669"/>
    <property type="project" value="TreeGrafter"/>
</dbReference>
<keyword evidence="1 8" id="KW-0346">Stress response</keyword>
<dbReference type="PIRSF" id="PIRSF036514">
    <property type="entry name" value="Sm_HSP_B1"/>
    <property type="match status" value="1"/>
</dbReference>
<dbReference type="EMBL" id="GAPW01004602">
    <property type="protein sequence ID" value="JAC08996.1"/>
    <property type="molecule type" value="mRNA"/>
</dbReference>
<evidence type="ECO:0000256" key="4">
    <source>
        <dbReference type="PROSITE-ProRule" id="PRU00285"/>
    </source>
</evidence>
<evidence type="ECO:0000313" key="8">
    <source>
        <dbReference type="EMBL" id="JAC08996.1"/>
    </source>
</evidence>
<accession>A0A023EJ70</accession>
<sequence>MVLIPTILFSDMWDGRMDSPIRSSQIPFKHLGRDPFSGGILVAFDNSPKPCDRKPCCRRPSQQRKNEEIKPNVAEKPAEDFQISFDVQDFLPEDISVKATKQFVIVEAKHEDKDAEHGYVFKHFVRRYQLPEGHDNERLESTLSSDGVLTIKAPVLALPEPDKERTVVINQEKASMPSEKPEESKEKENFTLEDLDE</sequence>
<dbReference type="GO" id="GO:0005634">
    <property type="term" value="C:nucleus"/>
    <property type="evidence" value="ECO:0007669"/>
    <property type="project" value="TreeGrafter"/>
</dbReference>
<feature type="region of interest" description="Disordered" evidence="6">
    <location>
        <begin position="171"/>
        <end position="197"/>
    </location>
</feature>
<dbReference type="PRINTS" id="PR00299">
    <property type="entry name" value="ACRYSTALLIN"/>
</dbReference>
<comment type="similarity">
    <text evidence="2 4 5">Belongs to the small heat shock protein (HSP20) family.</text>
</comment>
<protein>
    <submittedName>
        <fullName evidence="8">Putative heat shock protein 26kd</fullName>
    </submittedName>
</protein>
<feature type="domain" description="SHSP" evidence="7">
    <location>
        <begin position="63"/>
        <end position="170"/>
    </location>
</feature>
<dbReference type="InterPro" id="IPR055269">
    <property type="entry name" value="Alpha-crystallin/HSP_16"/>
</dbReference>
<feature type="region of interest" description="Disordered" evidence="6">
    <location>
        <begin position="52"/>
        <end position="75"/>
    </location>
</feature>
<organism evidence="8">
    <name type="scientific">Aedes albopictus</name>
    <name type="common">Asian tiger mosquito</name>
    <name type="synonym">Stegomyia albopicta</name>
    <dbReference type="NCBI Taxonomy" id="7160"/>
    <lineage>
        <taxon>Eukaryota</taxon>
        <taxon>Metazoa</taxon>
        <taxon>Ecdysozoa</taxon>
        <taxon>Arthropoda</taxon>
        <taxon>Hexapoda</taxon>
        <taxon>Insecta</taxon>
        <taxon>Pterygota</taxon>
        <taxon>Neoptera</taxon>
        <taxon>Endopterygota</taxon>
        <taxon>Diptera</taxon>
        <taxon>Nematocera</taxon>
        <taxon>Culicoidea</taxon>
        <taxon>Culicidae</taxon>
        <taxon>Culicinae</taxon>
        <taxon>Aedini</taxon>
        <taxon>Aedes</taxon>
        <taxon>Stegomyia</taxon>
    </lineage>
</organism>
<dbReference type="CDD" id="cd06526">
    <property type="entry name" value="metazoan_ACD"/>
    <property type="match status" value="1"/>
</dbReference>
<dbReference type="VEuPathDB" id="VectorBase:AALFPA_068144"/>
<dbReference type="Gene3D" id="2.60.40.790">
    <property type="match status" value="1"/>
</dbReference>
<evidence type="ECO:0000256" key="2">
    <source>
        <dbReference type="PIRNR" id="PIRNR036514"/>
    </source>
</evidence>
<proteinExistence type="evidence at transcript level"/>
<dbReference type="GO" id="GO:0046872">
    <property type="term" value="F:metal ion binding"/>
    <property type="evidence" value="ECO:0007669"/>
    <property type="project" value="UniProtKB-KW"/>
</dbReference>
<feature type="compositionally biased region" description="Basic and acidic residues" evidence="6">
    <location>
        <begin position="179"/>
        <end position="190"/>
    </location>
</feature>
<keyword evidence="3" id="KW-0479">Metal-binding</keyword>
<dbReference type="InterPro" id="IPR002068">
    <property type="entry name" value="A-crystallin/Hsp20_dom"/>
</dbReference>
<dbReference type="InterPro" id="IPR008978">
    <property type="entry name" value="HSP20-like_chaperone"/>
</dbReference>
<dbReference type="SUPFAM" id="SSF49764">
    <property type="entry name" value="HSP20-like chaperones"/>
    <property type="match status" value="1"/>
</dbReference>
<keyword evidence="3" id="KW-0862">Zinc</keyword>
<evidence type="ECO:0000259" key="7">
    <source>
        <dbReference type="PROSITE" id="PS01031"/>
    </source>
</evidence>
<evidence type="ECO:0000256" key="3">
    <source>
        <dbReference type="PIRSR" id="PIRSR036514-1"/>
    </source>
</evidence>
<dbReference type="GO" id="GO:0042026">
    <property type="term" value="P:protein refolding"/>
    <property type="evidence" value="ECO:0007669"/>
    <property type="project" value="TreeGrafter"/>
</dbReference>
<dbReference type="PANTHER" id="PTHR45640:SF13">
    <property type="entry name" value="HEAT SHOCK PROTEIN 22-RELATED"/>
    <property type="match status" value="1"/>
</dbReference>
<name>A0A023EJ70_AEDAL</name>
<feature type="binding site" evidence="3">
    <location>
        <position position="117"/>
    </location>
    <ligand>
        <name>Zn(2+)</name>
        <dbReference type="ChEBI" id="CHEBI:29105"/>
        <label>1</label>
    </ligand>
</feature>
<evidence type="ECO:0000256" key="6">
    <source>
        <dbReference type="SAM" id="MobiDB-lite"/>
    </source>
</evidence>
<dbReference type="PROSITE" id="PS01031">
    <property type="entry name" value="SHSP"/>
    <property type="match status" value="1"/>
</dbReference>
<dbReference type="VEuPathDB" id="VectorBase:AALF015015"/>
<dbReference type="GO" id="GO:0009408">
    <property type="term" value="P:response to heat"/>
    <property type="evidence" value="ECO:0007669"/>
    <property type="project" value="UniProtKB-ARBA"/>
</dbReference>
<dbReference type="InterPro" id="IPR001436">
    <property type="entry name" value="Alpha-crystallin/sHSP_animal"/>
</dbReference>
<evidence type="ECO:0000256" key="1">
    <source>
        <dbReference type="ARBA" id="ARBA00023016"/>
    </source>
</evidence>
<evidence type="ECO:0000256" key="5">
    <source>
        <dbReference type="RuleBase" id="RU003616"/>
    </source>
</evidence>